<feature type="compositionally biased region" description="Basic and acidic residues" evidence="1">
    <location>
        <begin position="140"/>
        <end position="154"/>
    </location>
</feature>
<reference evidence="3 4" key="1">
    <citation type="submission" date="2018-05" db="EMBL/GenBank/DDBJ databases">
        <title>Genomic Encyclopedia of Type Strains, Phase IV (KMG-IV): sequencing the most valuable type-strain genomes for metagenomic binning, comparative biology and taxonomic classification.</title>
        <authorList>
            <person name="Goeker M."/>
        </authorList>
    </citation>
    <scope>NUCLEOTIDE SEQUENCE [LARGE SCALE GENOMIC DNA]</scope>
    <source>
        <strain evidence="3 4">DSM 16097</strain>
    </source>
</reference>
<comment type="caution">
    <text evidence="3">The sequence shown here is derived from an EMBL/GenBank/DDBJ whole genome shotgun (WGS) entry which is preliminary data.</text>
</comment>
<evidence type="ECO:0000256" key="2">
    <source>
        <dbReference type="SAM" id="Phobius"/>
    </source>
</evidence>
<protein>
    <submittedName>
        <fullName evidence="3">Uncharacterized protein</fullName>
    </submittedName>
</protein>
<proteinExistence type="predicted"/>
<feature type="transmembrane region" description="Helical" evidence="2">
    <location>
        <begin position="68"/>
        <end position="87"/>
    </location>
</feature>
<dbReference type="EMBL" id="QGGW01000007">
    <property type="protein sequence ID" value="PWK59521.1"/>
    <property type="molecule type" value="Genomic_DNA"/>
</dbReference>
<accession>A0A316GEU9</accession>
<evidence type="ECO:0000313" key="4">
    <source>
        <dbReference type="Proteomes" id="UP000245708"/>
    </source>
</evidence>
<keyword evidence="4" id="KW-1185">Reference proteome</keyword>
<feature type="region of interest" description="Disordered" evidence="1">
    <location>
        <begin position="127"/>
        <end position="171"/>
    </location>
</feature>
<keyword evidence="2" id="KW-0472">Membrane</keyword>
<organism evidence="3 4">
    <name type="scientific">Roseicyclus mahoneyensis</name>
    <dbReference type="NCBI Taxonomy" id="164332"/>
    <lineage>
        <taxon>Bacteria</taxon>
        <taxon>Pseudomonadati</taxon>
        <taxon>Pseudomonadota</taxon>
        <taxon>Alphaproteobacteria</taxon>
        <taxon>Rhodobacterales</taxon>
        <taxon>Roseobacteraceae</taxon>
        <taxon>Roseicyclus</taxon>
    </lineage>
</organism>
<keyword evidence="2" id="KW-1133">Transmembrane helix</keyword>
<name>A0A316GEU9_9RHOB</name>
<sequence length="187" mass="20021">MVPYGGTALLRDTPLSYPPTGNPRIFGPGRGRNDERGAYVFFWLSLACLFRPARPKQGGGVLSGSDSAVYLLAALVLGATAVLICGCPSQRVIVRVDDHGVSLCTHVRLHARDRTFMSLLQAGEGEDEPGQCFAPTAGHTADRSSPRDRLDHMGTRAPRRGCRHGDDPTRRAGLQLGRNAKVCPCAG</sequence>
<dbReference type="Proteomes" id="UP000245708">
    <property type="component" value="Unassembled WGS sequence"/>
</dbReference>
<evidence type="ECO:0000256" key="1">
    <source>
        <dbReference type="SAM" id="MobiDB-lite"/>
    </source>
</evidence>
<evidence type="ECO:0000313" key="3">
    <source>
        <dbReference type="EMBL" id="PWK59521.1"/>
    </source>
</evidence>
<keyword evidence="2" id="KW-0812">Transmembrane</keyword>
<dbReference type="AlphaFoldDB" id="A0A316GEU9"/>
<gene>
    <name evidence="3" type="ORF">C7455_10766</name>
</gene>